<dbReference type="InterPro" id="IPR050547">
    <property type="entry name" value="DEAD_box_RNA_helicases"/>
</dbReference>
<name>A0A4R6VCP3_9ACTN</name>
<keyword evidence="13" id="KW-1185">Reference proteome</keyword>
<dbReference type="SUPFAM" id="SSF52540">
    <property type="entry name" value="P-loop containing nucleoside triphosphate hydrolases"/>
    <property type="match status" value="1"/>
</dbReference>
<feature type="compositionally biased region" description="Basic and acidic residues" evidence="8">
    <location>
        <begin position="411"/>
        <end position="421"/>
    </location>
</feature>
<dbReference type="GO" id="GO:0009409">
    <property type="term" value="P:response to cold"/>
    <property type="evidence" value="ECO:0007669"/>
    <property type="project" value="TreeGrafter"/>
</dbReference>
<dbReference type="SMART" id="SM00487">
    <property type="entry name" value="DEXDc"/>
    <property type="match status" value="1"/>
</dbReference>
<keyword evidence="5 7" id="KW-0067">ATP-binding</keyword>
<reference evidence="12 13" key="1">
    <citation type="submission" date="2019-03" db="EMBL/GenBank/DDBJ databases">
        <title>Genomic Encyclopedia of Type Strains, Phase IV (KMG-IV): sequencing the most valuable type-strain genomes for metagenomic binning, comparative biology and taxonomic classification.</title>
        <authorList>
            <person name="Goeker M."/>
        </authorList>
    </citation>
    <scope>NUCLEOTIDE SEQUENCE [LARGE SCALE GENOMIC DNA]</scope>
    <source>
        <strain evidence="12 13">DSM 46770</strain>
    </source>
</reference>
<feature type="domain" description="Helicase ATP-binding" evidence="9">
    <location>
        <begin position="48"/>
        <end position="221"/>
    </location>
</feature>
<dbReference type="GO" id="GO:0016787">
    <property type="term" value="F:hydrolase activity"/>
    <property type="evidence" value="ECO:0007669"/>
    <property type="project" value="UniProtKB-KW"/>
</dbReference>
<dbReference type="SMART" id="SM00490">
    <property type="entry name" value="HELICc"/>
    <property type="match status" value="1"/>
</dbReference>
<feature type="compositionally biased region" description="Basic residues" evidence="8">
    <location>
        <begin position="448"/>
        <end position="457"/>
    </location>
</feature>
<comment type="caution">
    <text evidence="12">The sequence shown here is derived from an EMBL/GenBank/DDBJ whole genome shotgun (WGS) entry which is preliminary data.</text>
</comment>
<proteinExistence type="inferred from homology"/>
<evidence type="ECO:0000313" key="13">
    <source>
        <dbReference type="Proteomes" id="UP000295281"/>
    </source>
</evidence>
<keyword evidence="3 7" id="KW-0378">Hydrolase</keyword>
<dbReference type="Proteomes" id="UP000295281">
    <property type="component" value="Unassembled WGS sequence"/>
</dbReference>
<dbReference type="InterPro" id="IPR014014">
    <property type="entry name" value="RNA_helicase_DEAD_Q_motif"/>
</dbReference>
<dbReference type="PANTHER" id="PTHR47963:SF8">
    <property type="entry name" value="ATP-DEPENDENT RNA HELICASE DEAD"/>
    <property type="match status" value="1"/>
</dbReference>
<dbReference type="PROSITE" id="PS51194">
    <property type="entry name" value="HELICASE_CTER"/>
    <property type="match status" value="1"/>
</dbReference>
<evidence type="ECO:0000256" key="5">
    <source>
        <dbReference type="ARBA" id="ARBA00022840"/>
    </source>
</evidence>
<feature type="region of interest" description="Disordered" evidence="8">
    <location>
        <begin position="408"/>
        <end position="507"/>
    </location>
</feature>
<dbReference type="GO" id="GO:0005524">
    <property type="term" value="F:ATP binding"/>
    <property type="evidence" value="ECO:0007669"/>
    <property type="project" value="UniProtKB-KW"/>
</dbReference>
<sequence length="507" mass="55012">MEARTLTATDNTTEPQATFRELGITDDIADALEAEGIVSPFPIQTLALPLALTGTDIIGQARTGTGKTFAFGLPLLQRAQADPGSARRPRALVVVPTRELAIQVAADLATASKRTGARIVTVYGGRAYEPQITGLKNGVDIVVGTPGRLLDLEGQRHLDLSEVGALVLDEADKMLDLGFLPDIERILKGIPEQRQIMLFSATMPSEIVSLSRNYLRRPTHVRASDDDSGHTLPSQVSQHVFRTHQMDKQEMLARLLQAEGRGLTMVFCQTKRVCDQVSTALKGRGFAAAAVHGDLGQSQRERALRAFRNGKIDVLVATDVAARGLDVDDVTHVVNYECPDDEKTYTHRIGRTGRAGRSGTAVTFIDWQETARWKLINGALGLSFTDPEETYSTSAHFFEALRIPSGTKGTLAKEQRERAGIEAEEIEDIGETGRPGRGSDDGEPSGRSRSRTRRRTRGGASATTATAATAAEPVTEPAASADGDRPARKRTRRRRTRSGVEVRSDQE</sequence>
<dbReference type="InterPro" id="IPR011545">
    <property type="entry name" value="DEAD/DEAH_box_helicase_dom"/>
</dbReference>
<feature type="compositionally biased region" description="Basic and acidic residues" evidence="8">
    <location>
        <begin position="437"/>
        <end position="446"/>
    </location>
</feature>
<evidence type="ECO:0000256" key="8">
    <source>
        <dbReference type="SAM" id="MobiDB-lite"/>
    </source>
</evidence>
<accession>A0A4R6VCP3</accession>
<evidence type="ECO:0000256" key="6">
    <source>
        <dbReference type="PROSITE-ProRule" id="PRU00552"/>
    </source>
</evidence>
<feature type="compositionally biased region" description="Basic residues" evidence="8">
    <location>
        <begin position="487"/>
        <end position="497"/>
    </location>
</feature>
<dbReference type="Gene3D" id="3.40.50.300">
    <property type="entry name" value="P-loop containing nucleotide triphosphate hydrolases"/>
    <property type="match status" value="2"/>
</dbReference>
<dbReference type="InterPro" id="IPR000629">
    <property type="entry name" value="RNA-helicase_DEAD-box_CS"/>
</dbReference>
<evidence type="ECO:0000259" key="11">
    <source>
        <dbReference type="PROSITE" id="PS51195"/>
    </source>
</evidence>
<keyword evidence="4 7" id="KW-0347">Helicase</keyword>
<feature type="domain" description="DEAD-box RNA helicase Q" evidence="11">
    <location>
        <begin position="17"/>
        <end position="45"/>
    </location>
</feature>
<dbReference type="EC" id="3.6.4.13" evidence="1"/>
<dbReference type="InterPro" id="IPR027417">
    <property type="entry name" value="P-loop_NTPase"/>
</dbReference>
<feature type="compositionally biased region" description="Basic and acidic residues" evidence="8">
    <location>
        <begin position="498"/>
        <end position="507"/>
    </location>
</feature>
<dbReference type="GO" id="GO:0005840">
    <property type="term" value="C:ribosome"/>
    <property type="evidence" value="ECO:0007669"/>
    <property type="project" value="TreeGrafter"/>
</dbReference>
<protein>
    <recommendedName>
        <fullName evidence="1">RNA helicase</fullName>
        <ecNumber evidence="1">3.6.4.13</ecNumber>
    </recommendedName>
</protein>
<evidence type="ECO:0000259" key="9">
    <source>
        <dbReference type="PROSITE" id="PS51192"/>
    </source>
</evidence>
<dbReference type="AlphaFoldDB" id="A0A4R6VCP3"/>
<feature type="compositionally biased region" description="Low complexity" evidence="8">
    <location>
        <begin position="458"/>
        <end position="481"/>
    </location>
</feature>
<evidence type="ECO:0000256" key="3">
    <source>
        <dbReference type="ARBA" id="ARBA00022801"/>
    </source>
</evidence>
<dbReference type="Pfam" id="PF00271">
    <property type="entry name" value="Helicase_C"/>
    <property type="match status" value="1"/>
</dbReference>
<evidence type="ECO:0000259" key="10">
    <source>
        <dbReference type="PROSITE" id="PS51194"/>
    </source>
</evidence>
<comment type="similarity">
    <text evidence="7">Belongs to the DEAD box helicase family.</text>
</comment>
<dbReference type="InterPro" id="IPR044742">
    <property type="entry name" value="DEAD/DEAH_RhlB"/>
</dbReference>
<dbReference type="InterPro" id="IPR014001">
    <property type="entry name" value="Helicase_ATP-bd"/>
</dbReference>
<evidence type="ECO:0000256" key="7">
    <source>
        <dbReference type="RuleBase" id="RU000492"/>
    </source>
</evidence>
<evidence type="ECO:0000256" key="4">
    <source>
        <dbReference type="ARBA" id="ARBA00022806"/>
    </source>
</evidence>
<dbReference type="PANTHER" id="PTHR47963">
    <property type="entry name" value="DEAD-BOX ATP-DEPENDENT RNA HELICASE 47, MITOCHONDRIAL"/>
    <property type="match status" value="1"/>
</dbReference>
<dbReference type="PROSITE" id="PS51195">
    <property type="entry name" value="Q_MOTIF"/>
    <property type="match status" value="1"/>
</dbReference>
<dbReference type="GO" id="GO:0033592">
    <property type="term" value="F:RNA strand annealing activity"/>
    <property type="evidence" value="ECO:0007669"/>
    <property type="project" value="TreeGrafter"/>
</dbReference>
<dbReference type="GO" id="GO:0005829">
    <property type="term" value="C:cytosol"/>
    <property type="evidence" value="ECO:0007669"/>
    <property type="project" value="TreeGrafter"/>
</dbReference>
<dbReference type="PROSITE" id="PS00039">
    <property type="entry name" value="DEAD_ATP_HELICASE"/>
    <property type="match status" value="1"/>
</dbReference>
<dbReference type="GO" id="GO:0003724">
    <property type="term" value="F:RNA helicase activity"/>
    <property type="evidence" value="ECO:0007669"/>
    <property type="project" value="UniProtKB-EC"/>
</dbReference>
<dbReference type="PROSITE" id="PS51192">
    <property type="entry name" value="HELICASE_ATP_BIND_1"/>
    <property type="match status" value="1"/>
</dbReference>
<dbReference type="CDD" id="cd00268">
    <property type="entry name" value="DEADc"/>
    <property type="match status" value="1"/>
</dbReference>
<feature type="domain" description="Helicase C-terminal" evidence="10">
    <location>
        <begin position="250"/>
        <end position="398"/>
    </location>
</feature>
<dbReference type="EMBL" id="SNYN01000001">
    <property type="protein sequence ID" value="TDQ54737.1"/>
    <property type="molecule type" value="Genomic_DNA"/>
</dbReference>
<evidence type="ECO:0000256" key="1">
    <source>
        <dbReference type="ARBA" id="ARBA00012552"/>
    </source>
</evidence>
<dbReference type="InterPro" id="IPR001650">
    <property type="entry name" value="Helicase_C-like"/>
</dbReference>
<keyword evidence="2 7" id="KW-0547">Nucleotide-binding</keyword>
<evidence type="ECO:0000313" key="12">
    <source>
        <dbReference type="EMBL" id="TDQ54737.1"/>
    </source>
</evidence>
<organism evidence="12 13">
    <name type="scientific">Actinorugispora endophytica</name>
    <dbReference type="NCBI Taxonomy" id="1605990"/>
    <lineage>
        <taxon>Bacteria</taxon>
        <taxon>Bacillati</taxon>
        <taxon>Actinomycetota</taxon>
        <taxon>Actinomycetes</taxon>
        <taxon>Streptosporangiales</taxon>
        <taxon>Nocardiopsidaceae</taxon>
        <taxon>Actinorugispora</taxon>
    </lineage>
</organism>
<dbReference type="CDD" id="cd18787">
    <property type="entry name" value="SF2_C_DEAD"/>
    <property type="match status" value="1"/>
</dbReference>
<dbReference type="Pfam" id="PF00270">
    <property type="entry name" value="DEAD"/>
    <property type="match status" value="1"/>
</dbReference>
<gene>
    <name evidence="12" type="ORF">EV190_10153</name>
</gene>
<evidence type="ECO:0000256" key="2">
    <source>
        <dbReference type="ARBA" id="ARBA00022741"/>
    </source>
</evidence>
<feature type="short sequence motif" description="Q motif" evidence="6">
    <location>
        <begin position="17"/>
        <end position="45"/>
    </location>
</feature>